<gene>
    <name evidence="4" type="ORF">OL497_17300</name>
</gene>
<dbReference type="InterPro" id="IPR006860">
    <property type="entry name" value="FecR"/>
</dbReference>
<comment type="caution">
    <text evidence="4">The sequence shown here is derived from an EMBL/GenBank/DDBJ whole genome shotgun (WGS) entry which is preliminary data.</text>
</comment>
<reference evidence="4 5" key="1">
    <citation type="submission" date="2022-10" db="EMBL/GenBank/DDBJ databases">
        <title>Chitinophaga nivalis PC15 sp. nov., isolated from Pyeongchang county, South Korea.</title>
        <authorList>
            <person name="Trinh H.N."/>
        </authorList>
    </citation>
    <scope>NUCLEOTIDE SEQUENCE [LARGE SCALE GENOMIC DNA]</scope>
    <source>
        <strain evidence="4 5">PC14</strain>
    </source>
</reference>
<dbReference type="Gene3D" id="2.60.120.1440">
    <property type="match status" value="1"/>
</dbReference>
<dbReference type="PIRSF" id="PIRSF018266">
    <property type="entry name" value="FecR"/>
    <property type="match status" value="1"/>
</dbReference>
<evidence type="ECO:0000259" key="3">
    <source>
        <dbReference type="Pfam" id="PF16344"/>
    </source>
</evidence>
<name>A0ABT3INW7_9BACT</name>
<evidence type="ECO:0000259" key="2">
    <source>
        <dbReference type="Pfam" id="PF04773"/>
    </source>
</evidence>
<organism evidence="4 5">
    <name type="scientific">Chitinophaga nivalis</name>
    <dbReference type="NCBI Taxonomy" id="2991709"/>
    <lineage>
        <taxon>Bacteria</taxon>
        <taxon>Pseudomonadati</taxon>
        <taxon>Bacteroidota</taxon>
        <taxon>Chitinophagia</taxon>
        <taxon>Chitinophagales</taxon>
        <taxon>Chitinophagaceae</taxon>
        <taxon>Chitinophaga</taxon>
    </lineage>
</organism>
<keyword evidence="1" id="KW-0812">Transmembrane</keyword>
<evidence type="ECO:0000313" key="4">
    <source>
        <dbReference type="EMBL" id="MCW3485666.1"/>
    </source>
</evidence>
<keyword evidence="1" id="KW-1133">Transmembrane helix</keyword>
<evidence type="ECO:0000313" key="5">
    <source>
        <dbReference type="Proteomes" id="UP001207742"/>
    </source>
</evidence>
<accession>A0ABT3INW7</accession>
<dbReference type="InterPro" id="IPR012373">
    <property type="entry name" value="Ferrdict_sens_TM"/>
</dbReference>
<keyword evidence="1" id="KW-0472">Membrane</keyword>
<dbReference type="Proteomes" id="UP001207742">
    <property type="component" value="Unassembled WGS sequence"/>
</dbReference>
<keyword evidence="5" id="KW-1185">Reference proteome</keyword>
<dbReference type="Gene3D" id="3.55.50.30">
    <property type="match status" value="1"/>
</dbReference>
<dbReference type="PANTHER" id="PTHR30273:SF2">
    <property type="entry name" value="PROTEIN FECR"/>
    <property type="match status" value="1"/>
</dbReference>
<feature type="domain" description="FecR protein" evidence="2">
    <location>
        <begin position="131"/>
        <end position="225"/>
    </location>
</feature>
<dbReference type="RefSeq" id="WP_264732323.1">
    <property type="nucleotide sequence ID" value="NZ_JAPDNR010000001.1"/>
</dbReference>
<evidence type="ECO:0000256" key="1">
    <source>
        <dbReference type="SAM" id="Phobius"/>
    </source>
</evidence>
<proteinExistence type="predicted"/>
<dbReference type="Pfam" id="PF04773">
    <property type="entry name" value="FecR"/>
    <property type="match status" value="1"/>
</dbReference>
<protein>
    <submittedName>
        <fullName evidence="4">DUF4974 domain-containing protein</fullName>
    </submittedName>
</protein>
<sequence length="340" mass="37914">MDLQQYKAEDFILNDSFVRYCLRTNDADVQFWESWLNKHPHKQAEAAKAQSWLFKLNLRLTPEEKTAAFLELQTAIATENNLTPIIPIPRTRNRKRLLRIAAAVTLLLGAAAGSFFLRHAPRPIAAAYTIYQAGDSMRRHIQLPDGSAVLLNARSTLKVPATYNAGQRQLELNGEALFEVAAAAGQPFIVSSGNLHIQALGTAFKVRAYTFDTTMAVSLLNGRVQVAQAGDSMLLLPGEQITTRKEGAAFDKHTFDINRETAWRSGRLSFDKATLAEVAHTLEYWYGVKVVVQPGKYKPIRFNGTFTNKTLQEVLTAICFVNGLSTTEKNDTLYIQSTKH</sequence>
<dbReference type="InterPro" id="IPR032508">
    <property type="entry name" value="FecR_C"/>
</dbReference>
<dbReference type="EMBL" id="JAPDNS010000002">
    <property type="protein sequence ID" value="MCW3485666.1"/>
    <property type="molecule type" value="Genomic_DNA"/>
</dbReference>
<dbReference type="Pfam" id="PF16344">
    <property type="entry name" value="FecR_C"/>
    <property type="match status" value="1"/>
</dbReference>
<feature type="transmembrane region" description="Helical" evidence="1">
    <location>
        <begin position="97"/>
        <end position="117"/>
    </location>
</feature>
<feature type="domain" description="Protein FecR C-terminal" evidence="3">
    <location>
        <begin position="267"/>
        <end position="335"/>
    </location>
</feature>
<dbReference type="PANTHER" id="PTHR30273">
    <property type="entry name" value="PERIPLASMIC SIGNAL SENSOR AND SIGMA FACTOR ACTIVATOR FECR-RELATED"/>
    <property type="match status" value="1"/>
</dbReference>